<proteinExistence type="predicted"/>
<dbReference type="Proteomes" id="UP000537260">
    <property type="component" value="Unassembled WGS sequence"/>
</dbReference>
<dbReference type="GO" id="GO:0008780">
    <property type="term" value="F:acyl-[acyl-carrier-protein]-UDP-N-acetylglucosamine O-acyltransferase activity"/>
    <property type="evidence" value="ECO:0007669"/>
    <property type="project" value="UniProtKB-EC"/>
</dbReference>
<keyword evidence="2" id="KW-0441">Lipid A biosynthesis</keyword>
<dbReference type="AlphaFoldDB" id="A0A7Z0EEW6"/>
<sequence>MNSVHPSAQLIGDVVLGSGNTIGPLAVIIGPVTVGNDNWFGTGTIIGAPPEVRGWEHPKEASRLSSGNGIVIGSGNVVREYVQIHQGWQGTTRLGDNIFLMNQSYVAHDCTIEDGATLASSVLLAGHVVIGAGANLGMGASVHQRRYVGEGSMVGMGSVVTRNVLPFAKAFGNPAHVRGCNSIAMERAGFSAESIALAVDAFRTAPRAAEGILRTIPGFESSLVAWERHVDR</sequence>
<dbReference type="PANTHER" id="PTHR43480">
    <property type="entry name" value="ACYL-[ACYL-CARRIER-PROTEIN]--UDP-N-ACETYLGLUCOSAMINE O-ACYLTRANSFERASE"/>
    <property type="match status" value="1"/>
</dbReference>
<evidence type="ECO:0000313" key="7">
    <source>
        <dbReference type="EMBL" id="NYJ20233.1"/>
    </source>
</evidence>
<feature type="domain" description="UDP N-acetylglucosamine O-acyltransferase C-terminal" evidence="6">
    <location>
        <begin position="164"/>
        <end position="205"/>
    </location>
</feature>
<keyword evidence="3 7" id="KW-0808">Transferase</keyword>
<evidence type="ECO:0000256" key="4">
    <source>
        <dbReference type="ARBA" id="ARBA00023098"/>
    </source>
</evidence>
<name>A0A7Z0EEW6_9MICO</name>
<dbReference type="InterPro" id="IPR010137">
    <property type="entry name" value="Lipid_A_LpxA"/>
</dbReference>
<evidence type="ECO:0000256" key="5">
    <source>
        <dbReference type="ARBA" id="ARBA00023315"/>
    </source>
</evidence>
<reference evidence="7 8" key="1">
    <citation type="submission" date="2020-07" db="EMBL/GenBank/DDBJ databases">
        <title>Sequencing the genomes of 1000 actinobacteria strains.</title>
        <authorList>
            <person name="Klenk H.-P."/>
        </authorList>
    </citation>
    <scope>NUCLEOTIDE SEQUENCE [LARGE SCALE GENOMIC DNA]</scope>
    <source>
        <strain evidence="7 8">LI1</strain>
    </source>
</reference>
<gene>
    <name evidence="7" type="ORF">HNR05_002024</name>
</gene>
<dbReference type="Pfam" id="PF13720">
    <property type="entry name" value="Acetyltransf_11"/>
    <property type="match status" value="1"/>
</dbReference>
<dbReference type="PANTHER" id="PTHR43480:SF1">
    <property type="entry name" value="ACYL-[ACYL-CARRIER-PROTEIN]--UDP-N-ACETYLGLUCOSAMINE O-ACYLTRANSFERASE, MITOCHONDRIAL-RELATED"/>
    <property type="match status" value="1"/>
</dbReference>
<keyword evidence="8" id="KW-1185">Reference proteome</keyword>
<dbReference type="EMBL" id="JACCFM010000001">
    <property type="protein sequence ID" value="NYJ20233.1"/>
    <property type="molecule type" value="Genomic_DNA"/>
</dbReference>
<dbReference type="SUPFAM" id="SSF51161">
    <property type="entry name" value="Trimeric LpxA-like enzymes"/>
    <property type="match status" value="1"/>
</dbReference>
<keyword evidence="1" id="KW-0444">Lipid biosynthesis</keyword>
<dbReference type="RefSeq" id="WP_179578872.1">
    <property type="nucleotide sequence ID" value="NZ_JACCFM010000001.1"/>
</dbReference>
<dbReference type="GO" id="GO:0016020">
    <property type="term" value="C:membrane"/>
    <property type="evidence" value="ECO:0007669"/>
    <property type="project" value="GOC"/>
</dbReference>
<dbReference type="GO" id="GO:0009245">
    <property type="term" value="P:lipid A biosynthetic process"/>
    <property type="evidence" value="ECO:0007669"/>
    <property type="project" value="UniProtKB-KW"/>
</dbReference>
<accession>A0A7Z0EEW6</accession>
<evidence type="ECO:0000256" key="3">
    <source>
        <dbReference type="ARBA" id="ARBA00022679"/>
    </source>
</evidence>
<dbReference type="Gene3D" id="2.160.10.10">
    <property type="entry name" value="Hexapeptide repeat proteins"/>
    <property type="match status" value="1"/>
</dbReference>
<evidence type="ECO:0000256" key="1">
    <source>
        <dbReference type="ARBA" id="ARBA00022516"/>
    </source>
</evidence>
<evidence type="ECO:0000313" key="8">
    <source>
        <dbReference type="Proteomes" id="UP000537260"/>
    </source>
</evidence>
<dbReference type="EC" id="2.3.1.129" evidence="7"/>
<keyword evidence="4" id="KW-0443">Lipid metabolism</keyword>
<organism evidence="7 8">
    <name type="scientific">Glaciibacter psychrotolerans</name>
    <dbReference type="NCBI Taxonomy" id="670054"/>
    <lineage>
        <taxon>Bacteria</taxon>
        <taxon>Bacillati</taxon>
        <taxon>Actinomycetota</taxon>
        <taxon>Actinomycetes</taxon>
        <taxon>Micrococcales</taxon>
        <taxon>Microbacteriaceae</taxon>
        <taxon>Glaciibacter</taxon>
    </lineage>
</organism>
<evidence type="ECO:0000256" key="2">
    <source>
        <dbReference type="ARBA" id="ARBA00022556"/>
    </source>
</evidence>
<protein>
    <submittedName>
        <fullName evidence="7">UDP-N-acetylglucosamine acyltransferase</fullName>
        <ecNumber evidence="7">2.3.1.129</ecNumber>
    </submittedName>
</protein>
<evidence type="ECO:0000259" key="6">
    <source>
        <dbReference type="Pfam" id="PF13720"/>
    </source>
</evidence>
<comment type="caution">
    <text evidence="7">The sequence shown here is derived from an EMBL/GenBank/DDBJ whole genome shotgun (WGS) entry which is preliminary data.</text>
</comment>
<keyword evidence="5 7" id="KW-0012">Acyltransferase</keyword>
<dbReference type="InterPro" id="IPR029098">
    <property type="entry name" value="Acetyltransf_C"/>
</dbReference>
<dbReference type="InterPro" id="IPR011004">
    <property type="entry name" value="Trimer_LpxA-like_sf"/>
</dbReference>